<dbReference type="Proteomes" id="UP001430953">
    <property type="component" value="Unassembled WGS sequence"/>
</dbReference>
<feature type="compositionally biased region" description="Basic and acidic residues" evidence="1">
    <location>
        <begin position="89"/>
        <end position="100"/>
    </location>
</feature>
<keyword evidence="3" id="KW-1185">Reference proteome</keyword>
<dbReference type="AlphaFoldDB" id="A0AAW2FMA6"/>
<feature type="region of interest" description="Disordered" evidence="1">
    <location>
        <begin position="77"/>
        <end position="100"/>
    </location>
</feature>
<gene>
    <name evidence="2" type="ORF">PUN28_009894</name>
</gene>
<sequence>MPNAQRNSGWTLRALRRRHNPFFPKHFFEARNEAQNDEWNDRSIENDRSLPSLRRRHVFECESVLSAVENTRNCGAISNASSHSNETVNKFDDSEINRHF</sequence>
<evidence type="ECO:0000256" key="1">
    <source>
        <dbReference type="SAM" id="MobiDB-lite"/>
    </source>
</evidence>
<proteinExistence type="predicted"/>
<evidence type="ECO:0000313" key="3">
    <source>
        <dbReference type="Proteomes" id="UP001430953"/>
    </source>
</evidence>
<accession>A0AAW2FMA6</accession>
<reference evidence="2 3" key="1">
    <citation type="submission" date="2023-03" db="EMBL/GenBank/DDBJ databases">
        <title>High recombination rates correlate with genetic variation in Cardiocondyla obscurior ants.</title>
        <authorList>
            <person name="Errbii M."/>
        </authorList>
    </citation>
    <scope>NUCLEOTIDE SEQUENCE [LARGE SCALE GENOMIC DNA]</scope>
    <source>
        <strain evidence="2">Alpha-2009</strain>
        <tissue evidence="2">Whole body</tissue>
    </source>
</reference>
<organism evidence="2 3">
    <name type="scientific">Cardiocondyla obscurior</name>
    <dbReference type="NCBI Taxonomy" id="286306"/>
    <lineage>
        <taxon>Eukaryota</taxon>
        <taxon>Metazoa</taxon>
        <taxon>Ecdysozoa</taxon>
        <taxon>Arthropoda</taxon>
        <taxon>Hexapoda</taxon>
        <taxon>Insecta</taxon>
        <taxon>Pterygota</taxon>
        <taxon>Neoptera</taxon>
        <taxon>Endopterygota</taxon>
        <taxon>Hymenoptera</taxon>
        <taxon>Apocrita</taxon>
        <taxon>Aculeata</taxon>
        <taxon>Formicoidea</taxon>
        <taxon>Formicidae</taxon>
        <taxon>Myrmicinae</taxon>
        <taxon>Cardiocondyla</taxon>
    </lineage>
</organism>
<protein>
    <submittedName>
        <fullName evidence="2">Uncharacterized protein</fullName>
    </submittedName>
</protein>
<name>A0AAW2FMA6_9HYME</name>
<dbReference type="EMBL" id="JADYXP020000009">
    <property type="protein sequence ID" value="KAL0116552.1"/>
    <property type="molecule type" value="Genomic_DNA"/>
</dbReference>
<comment type="caution">
    <text evidence="2">The sequence shown here is derived from an EMBL/GenBank/DDBJ whole genome shotgun (WGS) entry which is preliminary data.</text>
</comment>
<evidence type="ECO:0000313" key="2">
    <source>
        <dbReference type="EMBL" id="KAL0116552.1"/>
    </source>
</evidence>
<feature type="compositionally biased region" description="Polar residues" evidence="1">
    <location>
        <begin position="77"/>
        <end position="88"/>
    </location>
</feature>